<sequence length="107" mass="11093">MCIGTPLRIVAVDGIVGTAEDAAGARVAVDLSLLPEVGPGDWVLDFLGAARRRLEEEEALQIRAALDALAAAMNGGSFEDGFADLIDREPTLPPHLEAARAAGLTEA</sequence>
<geneLocation type="plasmid" evidence="2 3">
    <name>unnamed2</name>
</geneLocation>
<dbReference type="EMBL" id="CP029357">
    <property type="protein sequence ID" value="AWK89712.1"/>
    <property type="molecule type" value="Genomic_DNA"/>
</dbReference>
<organism evidence="2 3">
    <name type="scientific">Azospirillum thermophilum</name>
    <dbReference type="NCBI Taxonomy" id="2202148"/>
    <lineage>
        <taxon>Bacteria</taxon>
        <taxon>Pseudomonadati</taxon>
        <taxon>Pseudomonadota</taxon>
        <taxon>Alphaproteobacteria</taxon>
        <taxon>Rhodospirillales</taxon>
        <taxon>Azospirillaceae</taxon>
        <taxon>Azospirillum</taxon>
    </lineage>
</organism>
<dbReference type="SUPFAM" id="SSF159127">
    <property type="entry name" value="HupF/HypC-like"/>
    <property type="match status" value="1"/>
</dbReference>
<name>A0A2S2CYW9_9PROT</name>
<accession>A0A2S2CYW9</accession>
<keyword evidence="2" id="KW-0614">Plasmid</keyword>
<dbReference type="Gene3D" id="2.30.30.140">
    <property type="match status" value="1"/>
</dbReference>
<dbReference type="KEGG" id="azz:DEW08_27400"/>
<dbReference type="GO" id="GO:0051604">
    <property type="term" value="P:protein maturation"/>
    <property type="evidence" value="ECO:0007669"/>
    <property type="project" value="TreeGrafter"/>
</dbReference>
<proteinExistence type="inferred from homology"/>
<dbReference type="Pfam" id="PF01455">
    <property type="entry name" value="HupF_HypC"/>
    <property type="match status" value="1"/>
</dbReference>
<dbReference type="GO" id="GO:0005506">
    <property type="term" value="F:iron ion binding"/>
    <property type="evidence" value="ECO:0007669"/>
    <property type="project" value="TreeGrafter"/>
</dbReference>
<dbReference type="OrthoDB" id="9806017at2"/>
<reference evidence="3" key="1">
    <citation type="submission" date="2018-05" db="EMBL/GenBank/DDBJ databases">
        <title>Azospirillum thermophila sp. nov., a novel isolated from hot spring.</title>
        <authorList>
            <person name="Zhao Z."/>
        </authorList>
    </citation>
    <scope>NUCLEOTIDE SEQUENCE [LARGE SCALE GENOMIC DNA]</scope>
    <source>
        <strain evidence="3">CFH 70021</strain>
        <plasmid evidence="3">unnamed2</plasmid>
    </source>
</reference>
<evidence type="ECO:0000313" key="2">
    <source>
        <dbReference type="EMBL" id="AWK89712.1"/>
    </source>
</evidence>
<evidence type="ECO:0000313" key="3">
    <source>
        <dbReference type="Proteomes" id="UP000245629"/>
    </source>
</evidence>
<comment type="similarity">
    <text evidence="1">Belongs to the HupF/HypC family.</text>
</comment>
<protein>
    <submittedName>
        <fullName evidence="2">Hydrogenase</fullName>
    </submittedName>
</protein>
<keyword evidence="3" id="KW-1185">Reference proteome</keyword>
<dbReference type="PANTHER" id="PTHR35177">
    <property type="entry name" value="HYDROGENASE MATURATION FACTOR HYBG"/>
    <property type="match status" value="1"/>
</dbReference>
<dbReference type="RefSeq" id="WP_109333281.1">
    <property type="nucleotide sequence ID" value="NZ_CP029357.1"/>
</dbReference>
<dbReference type="PANTHER" id="PTHR35177:SF2">
    <property type="entry name" value="HYDROGENASE MATURATION FACTOR HYBG"/>
    <property type="match status" value="1"/>
</dbReference>
<dbReference type="AlphaFoldDB" id="A0A2S2CYW9"/>
<dbReference type="Proteomes" id="UP000245629">
    <property type="component" value="Plasmid unnamed2"/>
</dbReference>
<gene>
    <name evidence="2" type="ORF">DEW08_27400</name>
</gene>
<dbReference type="NCBIfam" id="TIGR00074">
    <property type="entry name" value="hypC_hupF"/>
    <property type="match status" value="1"/>
</dbReference>
<dbReference type="PRINTS" id="PR00445">
    <property type="entry name" value="HUPFHYPC"/>
</dbReference>
<evidence type="ECO:0000256" key="1">
    <source>
        <dbReference type="ARBA" id="ARBA00006018"/>
    </source>
</evidence>
<dbReference type="GO" id="GO:1902670">
    <property type="term" value="F:carbon dioxide binding"/>
    <property type="evidence" value="ECO:0007669"/>
    <property type="project" value="TreeGrafter"/>
</dbReference>
<dbReference type="InterPro" id="IPR001109">
    <property type="entry name" value="Hydrogenase_HupF/HypC"/>
</dbReference>